<gene>
    <name evidence="2" type="ORF">FBEOM_13716</name>
</gene>
<evidence type="ECO:0000313" key="2">
    <source>
        <dbReference type="EMBL" id="KAF4332490.1"/>
    </source>
</evidence>
<accession>A0A9P5A569</accession>
<proteinExistence type="predicted"/>
<dbReference type="OrthoDB" id="5429716at2759"/>
<evidence type="ECO:0000256" key="1">
    <source>
        <dbReference type="SAM" id="MobiDB-lite"/>
    </source>
</evidence>
<reference evidence="2" key="1">
    <citation type="journal article" date="2017" name="Mycologia">
        <title>Fusarium algeriense, sp. nov., a novel toxigenic crown rot pathogen of durum wheat from Algeria is nested in the Fusarium burgessii species complex.</title>
        <authorList>
            <person name="Laraba I."/>
            <person name="Keddad A."/>
            <person name="Boureghda H."/>
            <person name="Abdallah N."/>
            <person name="Vaughan M.M."/>
            <person name="Proctor R.H."/>
            <person name="Busman M."/>
            <person name="O'Donnell K."/>
        </authorList>
    </citation>
    <scope>NUCLEOTIDE SEQUENCE</scope>
    <source>
        <strain evidence="2">NRRL 25174</strain>
    </source>
</reference>
<dbReference type="AlphaFoldDB" id="A0A9P5A569"/>
<evidence type="ECO:0000313" key="3">
    <source>
        <dbReference type="Proteomes" id="UP000730481"/>
    </source>
</evidence>
<feature type="region of interest" description="Disordered" evidence="1">
    <location>
        <begin position="225"/>
        <end position="253"/>
    </location>
</feature>
<reference evidence="2" key="2">
    <citation type="submission" date="2020-02" db="EMBL/GenBank/DDBJ databases">
        <title>Identification and distribution of gene clusters putatively required for synthesis of sphingolipid metabolism inhibitors in phylogenetically diverse species of the filamentous fungus Fusarium.</title>
        <authorList>
            <person name="Kim H.-S."/>
            <person name="Busman M."/>
            <person name="Brown D.W."/>
            <person name="Divon H."/>
            <person name="Uhlig S."/>
            <person name="Proctor R.H."/>
        </authorList>
    </citation>
    <scope>NUCLEOTIDE SEQUENCE</scope>
    <source>
        <strain evidence="2">NRRL 25174</strain>
    </source>
</reference>
<organism evidence="2 3">
    <name type="scientific">Fusarium beomiforme</name>
    <dbReference type="NCBI Taxonomy" id="44412"/>
    <lineage>
        <taxon>Eukaryota</taxon>
        <taxon>Fungi</taxon>
        <taxon>Dikarya</taxon>
        <taxon>Ascomycota</taxon>
        <taxon>Pezizomycotina</taxon>
        <taxon>Sordariomycetes</taxon>
        <taxon>Hypocreomycetidae</taxon>
        <taxon>Hypocreales</taxon>
        <taxon>Nectriaceae</taxon>
        <taxon>Fusarium</taxon>
        <taxon>Fusarium burgessii species complex</taxon>
    </lineage>
</organism>
<comment type="caution">
    <text evidence="2">The sequence shown here is derived from an EMBL/GenBank/DDBJ whole genome shotgun (WGS) entry which is preliminary data.</text>
</comment>
<dbReference type="EMBL" id="PVQB02001067">
    <property type="protein sequence ID" value="KAF4332490.1"/>
    <property type="molecule type" value="Genomic_DNA"/>
</dbReference>
<sequence length="277" mass="29046">MPTQTEFFGIGAHNLGPLTTTYEAPSSCATGTDHIYYANKTSPVNAFGRPTCGVKTWGDCLPSGKSWDSIVAQTTEFANGLLAHDGSGSVSASGALTGPSNIEGMGVQMLHPTDYWAEILERSETVAYCCPSNYNADSYGMCISTLGPRSSYNYTAMCFTSGLPPHRRVSVIDGTTLTEPLLSQASATETPSEYLNTRVLSTLGPWSEALVVATGVPVVPLVYKESDMEDNDDNGDDDGGDGENTDDNAAPAQLSTNGVVSVLGLTMGILAGMGMLL</sequence>
<protein>
    <submittedName>
        <fullName evidence="2">Uncharacterized protein</fullName>
    </submittedName>
</protein>
<keyword evidence="3" id="KW-1185">Reference proteome</keyword>
<feature type="compositionally biased region" description="Acidic residues" evidence="1">
    <location>
        <begin position="227"/>
        <end position="246"/>
    </location>
</feature>
<dbReference type="Proteomes" id="UP000730481">
    <property type="component" value="Unassembled WGS sequence"/>
</dbReference>
<name>A0A9P5A569_9HYPO</name>